<gene>
    <name evidence="1" type="ORF">CS063_09270</name>
</gene>
<organism evidence="1 2">
    <name type="scientific">Sporanaerobium hydrogeniformans</name>
    <dbReference type="NCBI Taxonomy" id="3072179"/>
    <lineage>
        <taxon>Bacteria</taxon>
        <taxon>Bacillati</taxon>
        <taxon>Bacillota</taxon>
        <taxon>Clostridia</taxon>
        <taxon>Lachnospirales</taxon>
        <taxon>Lachnospiraceae</taxon>
        <taxon>Sporanaerobium</taxon>
    </lineage>
</organism>
<evidence type="ECO:0000313" key="2">
    <source>
        <dbReference type="Proteomes" id="UP000224460"/>
    </source>
</evidence>
<sequence length="65" mass="7617">MQNKINKLMEDYYVTFGELAMRLGISKQTLTRKLKGTTDWTYAEMILLAQVFNIEDIEEFFFGGN</sequence>
<protein>
    <submittedName>
        <fullName evidence="1">Transcriptional regulator</fullName>
    </submittedName>
</protein>
<accession>A0AC61DBT9</accession>
<keyword evidence="2" id="KW-1185">Reference proteome</keyword>
<dbReference type="Proteomes" id="UP000224460">
    <property type="component" value="Unassembled WGS sequence"/>
</dbReference>
<name>A0AC61DBT9_9FIRM</name>
<reference evidence="1" key="1">
    <citation type="submission" date="2017-10" db="EMBL/GenBank/DDBJ databases">
        <title>Genome sequence of cellulolytic Lachnospiraceae bacterium XHS1971 isolated from hotspring sediment.</title>
        <authorList>
            <person name="Vasudevan G."/>
            <person name="Joshi A.J."/>
            <person name="Hivarkar S."/>
            <person name="Lanjekar V.B."/>
            <person name="Dhakephalkar P.K."/>
            <person name="Dagar S."/>
        </authorList>
    </citation>
    <scope>NUCLEOTIDE SEQUENCE</scope>
    <source>
        <strain evidence="1">XHS1971</strain>
    </source>
</reference>
<proteinExistence type="predicted"/>
<comment type="caution">
    <text evidence="1">The sequence shown here is derived from an EMBL/GenBank/DDBJ whole genome shotgun (WGS) entry which is preliminary data.</text>
</comment>
<dbReference type="EMBL" id="PEDL01000008">
    <property type="protein sequence ID" value="PHV70710.1"/>
    <property type="molecule type" value="Genomic_DNA"/>
</dbReference>
<evidence type="ECO:0000313" key="1">
    <source>
        <dbReference type="EMBL" id="PHV70710.1"/>
    </source>
</evidence>